<accession>A0AAD9A0Z7</accession>
<evidence type="ECO:0000256" key="1">
    <source>
        <dbReference type="ARBA" id="ARBA00022833"/>
    </source>
</evidence>
<keyword evidence="1" id="KW-0862">Zinc</keyword>
<organism evidence="2 3">
    <name type="scientific">Colletotrichum chrysophilum</name>
    <dbReference type="NCBI Taxonomy" id="1836956"/>
    <lineage>
        <taxon>Eukaryota</taxon>
        <taxon>Fungi</taxon>
        <taxon>Dikarya</taxon>
        <taxon>Ascomycota</taxon>
        <taxon>Pezizomycotina</taxon>
        <taxon>Sordariomycetes</taxon>
        <taxon>Hypocreomycetidae</taxon>
        <taxon>Glomerellales</taxon>
        <taxon>Glomerellaceae</taxon>
        <taxon>Colletotrichum</taxon>
        <taxon>Colletotrichum gloeosporioides species complex</taxon>
    </lineage>
</organism>
<sequence>MQGWPESGCFDLCKSALNPFLAELPQREHHLYFEGCLTPALVFTLSAKNKVPLPSPADDPSYEYPEWPSKRYEHFDNLDDFL</sequence>
<evidence type="ECO:0000313" key="2">
    <source>
        <dbReference type="EMBL" id="KAK1838162.1"/>
    </source>
</evidence>
<gene>
    <name evidence="2" type="ORF">CCHR01_19209</name>
</gene>
<dbReference type="GO" id="GO:0043103">
    <property type="term" value="P:hypoxanthine salvage"/>
    <property type="evidence" value="ECO:0007669"/>
    <property type="project" value="TreeGrafter"/>
</dbReference>
<dbReference type="EMBL" id="JAQOWY010000893">
    <property type="protein sequence ID" value="KAK1838162.1"/>
    <property type="molecule type" value="Genomic_DNA"/>
</dbReference>
<dbReference type="GO" id="GO:0005634">
    <property type="term" value="C:nucleus"/>
    <property type="evidence" value="ECO:0007669"/>
    <property type="project" value="TreeGrafter"/>
</dbReference>
<protein>
    <submittedName>
        <fullName evidence="2">Adenosine deaminase</fullName>
    </submittedName>
</protein>
<dbReference type="GO" id="GO:0000034">
    <property type="term" value="F:adenine deaminase activity"/>
    <property type="evidence" value="ECO:0007669"/>
    <property type="project" value="TreeGrafter"/>
</dbReference>
<dbReference type="Proteomes" id="UP001243330">
    <property type="component" value="Unassembled WGS sequence"/>
</dbReference>
<dbReference type="AlphaFoldDB" id="A0AAD9A0Z7"/>
<dbReference type="PANTHER" id="PTHR43114:SF6">
    <property type="entry name" value="ADENINE DEAMINASE"/>
    <property type="match status" value="1"/>
</dbReference>
<dbReference type="Gene3D" id="3.20.20.140">
    <property type="entry name" value="Metal-dependent hydrolases"/>
    <property type="match status" value="1"/>
</dbReference>
<dbReference type="InterPro" id="IPR006330">
    <property type="entry name" value="Ado/ade_deaminase"/>
</dbReference>
<comment type="caution">
    <text evidence="2">The sequence shown here is derived from an EMBL/GenBank/DDBJ whole genome shotgun (WGS) entry which is preliminary data.</text>
</comment>
<keyword evidence="3" id="KW-1185">Reference proteome</keyword>
<dbReference type="PANTHER" id="PTHR43114">
    <property type="entry name" value="ADENINE DEAMINASE"/>
    <property type="match status" value="1"/>
</dbReference>
<evidence type="ECO:0000313" key="3">
    <source>
        <dbReference type="Proteomes" id="UP001243330"/>
    </source>
</evidence>
<dbReference type="GO" id="GO:0006146">
    <property type="term" value="P:adenine catabolic process"/>
    <property type="evidence" value="ECO:0007669"/>
    <property type="project" value="TreeGrafter"/>
</dbReference>
<reference evidence="2" key="1">
    <citation type="submission" date="2023-01" db="EMBL/GenBank/DDBJ databases">
        <title>Colletotrichum chrysophilum M932 genome sequence.</title>
        <authorList>
            <person name="Baroncelli R."/>
        </authorList>
    </citation>
    <scope>NUCLEOTIDE SEQUENCE</scope>
    <source>
        <strain evidence="2">M932</strain>
    </source>
</reference>
<proteinExistence type="predicted"/>
<name>A0AAD9A0Z7_9PEZI</name>
<dbReference type="GO" id="GO:0005829">
    <property type="term" value="C:cytosol"/>
    <property type="evidence" value="ECO:0007669"/>
    <property type="project" value="TreeGrafter"/>
</dbReference>